<dbReference type="EC" id="2.4.2.-" evidence="15"/>
<dbReference type="InterPro" id="IPR004102">
    <property type="entry name" value="Poly(ADP-ribose)pol_reg_dom"/>
</dbReference>
<feature type="domain" description="WGR" evidence="20">
    <location>
        <begin position="754"/>
        <end position="852"/>
    </location>
</feature>
<evidence type="ECO:0000256" key="14">
    <source>
        <dbReference type="ARBA" id="ARBA00033987"/>
    </source>
</evidence>
<dbReference type="PROSITE" id="PS51060">
    <property type="entry name" value="PARP_ALPHA_HD"/>
    <property type="match status" value="1"/>
</dbReference>
<evidence type="ECO:0000256" key="10">
    <source>
        <dbReference type="ARBA" id="ARBA00023027"/>
    </source>
</evidence>
<protein>
    <recommendedName>
        <fullName evidence="15">Poly [ADP-ribose] polymerase</fullName>
        <shortName evidence="15">PARP</shortName>
        <ecNumber evidence="15">2.4.2.-</ecNumber>
    </recommendedName>
</protein>
<evidence type="ECO:0000256" key="4">
    <source>
        <dbReference type="ARBA" id="ARBA00022695"/>
    </source>
</evidence>
<dbReference type="GO" id="GO:0016779">
    <property type="term" value="F:nucleotidyltransferase activity"/>
    <property type="evidence" value="ECO:0007669"/>
    <property type="project" value="UniProtKB-KW"/>
</dbReference>
<dbReference type="SUPFAM" id="SSF52113">
    <property type="entry name" value="BRCT domain"/>
    <property type="match status" value="1"/>
</dbReference>
<gene>
    <name evidence="21" type="primary">PARP2</name>
    <name evidence="21" type="ORF">HK099_003551</name>
</gene>
<dbReference type="GO" id="GO:0003677">
    <property type="term" value="F:DNA binding"/>
    <property type="evidence" value="ECO:0007669"/>
    <property type="project" value="UniProtKB-KW"/>
</dbReference>
<dbReference type="FunFam" id="2.20.140.10:FF:000001">
    <property type="entry name" value="Poly [ADP-ribose] polymerase"/>
    <property type="match status" value="1"/>
</dbReference>
<dbReference type="FunFam" id="3.90.228.10:FF:000002">
    <property type="entry name" value="Poly [ADP-ribose] polymerase"/>
    <property type="match status" value="1"/>
</dbReference>
<dbReference type="InterPro" id="IPR009080">
    <property type="entry name" value="tRNAsynth_Ia_anticodon-bd"/>
</dbReference>
<evidence type="ECO:0000256" key="8">
    <source>
        <dbReference type="ARBA" id="ARBA00022771"/>
    </source>
</evidence>
<keyword evidence="3 15" id="KW-0808">Transferase</keyword>
<feature type="domain" description="PARP alpha-helical" evidence="19">
    <location>
        <begin position="895"/>
        <end position="1013"/>
    </location>
</feature>
<dbReference type="CDD" id="cd07997">
    <property type="entry name" value="WGR_PARP"/>
    <property type="match status" value="1"/>
</dbReference>
<evidence type="ECO:0000256" key="9">
    <source>
        <dbReference type="ARBA" id="ARBA00022833"/>
    </source>
</evidence>
<dbReference type="SUPFAM" id="SSF47587">
    <property type="entry name" value="Domain of poly(ADP-ribose) polymerase"/>
    <property type="match status" value="1"/>
</dbReference>
<dbReference type="PROSITE" id="PS51977">
    <property type="entry name" value="WGR"/>
    <property type="match status" value="1"/>
</dbReference>
<keyword evidence="12" id="KW-0539">Nucleus</keyword>
<keyword evidence="7" id="KW-0013">ADP-ribosylation</keyword>
<dbReference type="GO" id="GO:0004814">
    <property type="term" value="F:arginine-tRNA ligase activity"/>
    <property type="evidence" value="ECO:0007669"/>
    <property type="project" value="InterPro"/>
</dbReference>
<dbReference type="GO" id="GO:0003950">
    <property type="term" value="F:NAD+ poly-ADP-ribosyltransferase activity"/>
    <property type="evidence" value="ECO:0007669"/>
    <property type="project" value="UniProtKB-UniRule"/>
</dbReference>
<dbReference type="GO" id="GO:0070212">
    <property type="term" value="P:protein poly-ADP-ribosylation"/>
    <property type="evidence" value="ECO:0007669"/>
    <property type="project" value="TreeGrafter"/>
</dbReference>
<dbReference type="Gene3D" id="1.20.142.10">
    <property type="entry name" value="Poly(ADP-ribose) polymerase, regulatory domain"/>
    <property type="match status" value="1"/>
</dbReference>
<dbReference type="Gene3D" id="3.90.228.10">
    <property type="match status" value="1"/>
</dbReference>
<dbReference type="SUPFAM" id="SSF142921">
    <property type="entry name" value="WGR domain-like"/>
    <property type="match status" value="1"/>
</dbReference>
<dbReference type="Pfam" id="PF00644">
    <property type="entry name" value="PARP"/>
    <property type="match status" value="1"/>
</dbReference>
<evidence type="ECO:0000256" key="3">
    <source>
        <dbReference type="ARBA" id="ARBA00022679"/>
    </source>
</evidence>
<comment type="subcellular location">
    <subcellularLocation>
        <location evidence="1">Nucleus</location>
    </subcellularLocation>
</comment>
<dbReference type="InterPro" id="IPR036420">
    <property type="entry name" value="BRCT_dom_sf"/>
</dbReference>
<dbReference type="GO" id="GO:0005730">
    <property type="term" value="C:nucleolus"/>
    <property type="evidence" value="ECO:0007669"/>
    <property type="project" value="TreeGrafter"/>
</dbReference>
<dbReference type="SMART" id="SM00773">
    <property type="entry name" value="WGR"/>
    <property type="match status" value="1"/>
</dbReference>
<evidence type="ECO:0000256" key="1">
    <source>
        <dbReference type="ARBA" id="ARBA00004123"/>
    </source>
</evidence>
<dbReference type="SUPFAM" id="SSF47323">
    <property type="entry name" value="Anticodon-binding domain of a subclass of class I aminoacyl-tRNA synthetases"/>
    <property type="match status" value="1"/>
</dbReference>
<dbReference type="GO" id="GO:1990404">
    <property type="term" value="F:NAD+-protein mono-ADP-ribosyltransferase activity"/>
    <property type="evidence" value="ECO:0007669"/>
    <property type="project" value="TreeGrafter"/>
</dbReference>
<dbReference type="InterPro" id="IPR008909">
    <property type="entry name" value="DALR_anticod-bd"/>
</dbReference>
<feature type="compositionally biased region" description="Acidic residues" evidence="16">
    <location>
        <begin position="724"/>
        <end position="734"/>
    </location>
</feature>
<evidence type="ECO:0000256" key="11">
    <source>
        <dbReference type="ARBA" id="ARBA00023125"/>
    </source>
</evidence>
<dbReference type="Pfam" id="PF02877">
    <property type="entry name" value="PARP_reg"/>
    <property type="match status" value="1"/>
</dbReference>
<dbReference type="InterPro" id="IPR036616">
    <property type="entry name" value="Poly(ADP-ribose)pol_reg_dom_sf"/>
</dbReference>
<evidence type="ECO:0000259" key="20">
    <source>
        <dbReference type="PROSITE" id="PS51977"/>
    </source>
</evidence>
<dbReference type="PANTHER" id="PTHR10459:SF60">
    <property type="entry name" value="POLY [ADP-RIBOSE] POLYMERASE 2"/>
    <property type="match status" value="1"/>
</dbReference>
<evidence type="ECO:0000256" key="7">
    <source>
        <dbReference type="ARBA" id="ARBA00022765"/>
    </source>
</evidence>
<dbReference type="GO" id="GO:0006420">
    <property type="term" value="P:arginyl-tRNA aminoacylation"/>
    <property type="evidence" value="ECO:0007669"/>
    <property type="project" value="InterPro"/>
</dbReference>
<dbReference type="InterPro" id="IPR036930">
    <property type="entry name" value="WGR_dom_sf"/>
</dbReference>
<dbReference type="Gene3D" id="2.20.140.10">
    <property type="entry name" value="WGR domain"/>
    <property type="match status" value="1"/>
</dbReference>
<proteinExistence type="inferred from homology"/>
<dbReference type="AlphaFoldDB" id="A0AAD5XW75"/>
<dbReference type="CDD" id="cd01437">
    <property type="entry name" value="parp_like"/>
    <property type="match status" value="1"/>
</dbReference>
<feature type="compositionally biased region" description="Basic and acidic residues" evidence="16">
    <location>
        <begin position="735"/>
        <end position="753"/>
    </location>
</feature>
<comment type="catalytic activity">
    <reaction evidence="14">
        <text>NAD(+) + (ADP-D-ribosyl)n-acceptor = nicotinamide + (ADP-D-ribosyl)n+1-acceptor + H(+).</text>
        <dbReference type="EC" id="2.4.2.30"/>
    </reaction>
</comment>
<dbReference type="Gene3D" id="3.40.50.10190">
    <property type="entry name" value="BRCT domain"/>
    <property type="match status" value="1"/>
</dbReference>
<comment type="caution">
    <text evidence="21">The sequence shown here is derived from an EMBL/GenBank/DDBJ whole genome shotgun (WGS) entry which is preliminary data.</text>
</comment>
<dbReference type="InterPro" id="IPR001357">
    <property type="entry name" value="BRCT_dom"/>
</dbReference>
<feature type="region of interest" description="Disordered" evidence="16">
    <location>
        <begin position="666"/>
        <end position="753"/>
    </location>
</feature>
<keyword evidence="2 15" id="KW-0328">Glycosyltransferase</keyword>
<evidence type="ECO:0000256" key="2">
    <source>
        <dbReference type="ARBA" id="ARBA00022676"/>
    </source>
</evidence>
<organism evidence="21 22">
    <name type="scientific">Clydaea vesicula</name>
    <dbReference type="NCBI Taxonomy" id="447962"/>
    <lineage>
        <taxon>Eukaryota</taxon>
        <taxon>Fungi</taxon>
        <taxon>Fungi incertae sedis</taxon>
        <taxon>Chytridiomycota</taxon>
        <taxon>Chytridiomycota incertae sedis</taxon>
        <taxon>Chytridiomycetes</taxon>
        <taxon>Lobulomycetales</taxon>
        <taxon>Lobulomycetaceae</taxon>
        <taxon>Clydaea</taxon>
    </lineage>
</organism>
<dbReference type="FunFam" id="1.20.142.10:FF:000001">
    <property type="entry name" value="Poly [ADP-ribose] polymerase"/>
    <property type="match status" value="1"/>
</dbReference>
<keyword evidence="10 15" id="KW-0520">NAD</keyword>
<reference evidence="21" key="1">
    <citation type="submission" date="2020-05" db="EMBL/GenBank/DDBJ databases">
        <title>Phylogenomic resolution of chytrid fungi.</title>
        <authorList>
            <person name="Stajich J.E."/>
            <person name="Amses K."/>
            <person name="Simmons R."/>
            <person name="Seto K."/>
            <person name="Myers J."/>
            <person name="Bonds A."/>
            <person name="Quandt C.A."/>
            <person name="Barry K."/>
            <person name="Liu P."/>
            <person name="Grigoriev I."/>
            <person name="Longcore J.E."/>
            <person name="James T.Y."/>
        </authorList>
    </citation>
    <scope>NUCLEOTIDE SEQUENCE</scope>
    <source>
        <strain evidence="21">JEL0476</strain>
    </source>
</reference>
<dbReference type="GO" id="GO:0005524">
    <property type="term" value="F:ATP binding"/>
    <property type="evidence" value="ECO:0007669"/>
    <property type="project" value="InterPro"/>
</dbReference>
<evidence type="ECO:0000256" key="15">
    <source>
        <dbReference type="RuleBase" id="RU362114"/>
    </source>
</evidence>
<evidence type="ECO:0000313" key="21">
    <source>
        <dbReference type="EMBL" id="KAJ3221404.1"/>
    </source>
</evidence>
<keyword evidence="4" id="KW-0548">Nucleotidyltransferase</keyword>
<sequence length="1248" mass="144366">MQGNLDESLKRILLIKDATSENFFEYKGLKETHYSLHSNKLFKKFKKNCLDYLKFNDLEEKKTEIVLTKLAEKLASEFKSMDFVEKSINTGAFVSVNIKPDIFVKNVSEKYFKNSFSVKDHLRSEEMKEKVILVLFFNVNNITQSDFFSLTFLNYLKRLCTHNNIEVKIQFCKKLFEKRIIDKELTINLEKSIDDLSLSYEIGVDSDFAFYKKNNDIFKDFNFDFDFEIKSHQKDDLTKFFNFVYTSDLIKMYLDGSGCYCDLSNEKLGNLILIKQNVATENFFLLNNLFSIYKRNEFSSEKCYLILENARKQDFFKCKKFMIKIIRSLETDNDEVETKFLNNIQGIFFCKIEGFFNAGLKQLKENLEFARKPILDLINDSDSFQNESTVDLKVTTTNILTYCSIITQFYQKRIDSKINFNWDLQSGIGIYLQYTIARICGIERNTKDIFTSDNFDQELKNINFDLVKNKYNQNENLILEVSLMLHKYSNLVRFSRITNSEVLVLEPHKIIGFLVEFSKKLTSASYNLRVKGEPLDIAKIRLFILIAGKNVLVHGLNLFGIKSVTHLEHLVVCFSYACKPDAKLKEDLIELGVQIKSTVTKLVTHFITTADDLNTSHTKLIQTAKSREEVKKVTSGFLEDCVKEKKVVDETKFLVPLLSVPEEDKPVLRRGQRRKVSSEENIEADKSENYANDIEEEGVQQSKRKKQKADKKKKAETTDINNDVGDEMEIEEEEVSSKEKNKAKVEEKKEPKMVKQIMRKGKAPVDHIAAIRVGNAHVYSDDHSIYDVLKSDDAEKYYCWTRWGRVGVNGQNKLEVFDNSQQSISAFERKFKDKTKNSWENRENFEKVKGKYFLIERGKIFIEQLSDEIVVDYSDDNVEEDPNNQKKTEETKIPDSKLDVKIQNLMKMIFNVDLMKEAMVEVGYDANKMPLGKLSKDTILKGYSTLKEISEELNKGVTNSHTIKELSSKFYTIIPHAFGMSRPPPINTVQLLKSKLEMLEALGEMKTSMDLIKDISDSGGEMVNPLDLKYSSLKCFLKPVPKDDKIYKIILDYVKHSHAETHDAYNLVVEEVFDMKRDGEDERFLKLQNRKLLWHGSRLTNYCGIISQGLRIAPPEAPVTGYMFGKGVYFADMVSKSANYCFTNKKNNEGLMLLCEVSLGDEYLLRQSDYYADKNSKKHHKNSTKGCGATFPDPEGDILLDDGLTVPFGPTKKDLTPGGALLYNEYIVYDVSQIRMRYLIKMKFEYKY</sequence>
<comment type="similarity">
    <text evidence="13">Belongs to the ARTD/PARP family.</text>
</comment>
<feature type="compositionally biased region" description="Basic residues" evidence="16">
    <location>
        <begin position="702"/>
        <end position="714"/>
    </location>
</feature>
<dbReference type="Pfam" id="PF05746">
    <property type="entry name" value="DALR_1"/>
    <property type="match status" value="1"/>
</dbReference>
<evidence type="ECO:0000256" key="13">
    <source>
        <dbReference type="ARBA" id="ARBA00024347"/>
    </source>
</evidence>
<evidence type="ECO:0000256" key="6">
    <source>
        <dbReference type="ARBA" id="ARBA00022737"/>
    </source>
</evidence>
<dbReference type="InterPro" id="IPR008893">
    <property type="entry name" value="WGR_domain"/>
</dbReference>
<name>A0AAD5XW75_9FUNG</name>
<keyword evidence="22" id="KW-1185">Reference proteome</keyword>
<dbReference type="InterPro" id="IPR012317">
    <property type="entry name" value="Poly(ADP-ribose)pol_cat_dom"/>
</dbReference>
<keyword evidence="6" id="KW-0677">Repeat</keyword>
<dbReference type="PANTHER" id="PTHR10459">
    <property type="entry name" value="DNA LIGASE"/>
    <property type="match status" value="1"/>
</dbReference>
<evidence type="ECO:0000259" key="18">
    <source>
        <dbReference type="PROSITE" id="PS51059"/>
    </source>
</evidence>
<keyword evidence="11" id="KW-0238">DNA-binding</keyword>
<keyword evidence="9" id="KW-0862">Zinc</keyword>
<dbReference type="InterPro" id="IPR050800">
    <property type="entry name" value="ARTD/PARP"/>
</dbReference>
<dbReference type="Proteomes" id="UP001211065">
    <property type="component" value="Unassembled WGS sequence"/>
</dbReference>
<evidence type="ECO:0000259" key="19">
    <source>
        <dbReference type="PROSITE" id="PS51060"/>
    </source>
</evidence>
<dbReference type="GO" id="GO:0006302">
    <property type="term" value="P:double-strand break repair"/>
    <property type="evidence" value="ECO:0007669"/>
    <property type="project" value="TreeGrafter"/>
</dbReference>
<feature type="domain" description="PARP catalytic" evidence="18">
    <location>
        <begin position="1024"/>
        <end position="1248"/>
    </location>
</feature>
<keyword evidence="5" id="KW-0479">Metal-binding</keyword>
<dbReference type="SUPFAM" id="SSF56399">
    <property type="entry name" value="ADP-ribosylation"/>
    <property type="match status" value="1"/>
</dbReference>
<evidence type="ECO:0000259" key="17">
    <source>
        <dbReference type="PROSITE" id="PS50172"/>
    </source>
</evidence>
<feature type="domain" description="BRCT" evidence="17">
    <location>
        <begin position="583"/>
        <end position="655"/>
    </location>
</feature>
<evidence type="ECO:0000256" key="12">
    <source>
        <dbReference type="ARBA" id="ARBA00023242"/>
    </source>
</evidence>
<dbReference type="Gene3D" id="1.10.730.10">
    <property type="entry name" value="Isoleucyl-tRNA Synthetase, Domain 1"/>
    <property type="match status" value="1"/>
</dbReference>
<evidence type="ECO:0000313" key="22">
    <source>
        <dbReference type="Proteomes" id="UP001211065"/>
    </source>
</evidence>
<dbReference type="PROSITE" id="PS51059">
    <property type="entry name" value="PARP_CATALYTIC"/>
    <property type="match status" value="1"/>
</dbReference>
<evidence type="ECO:0000256" key="16">
    <source>
        <dbReference type="SAM" id="MobiDB-lite"/>
    </source>
</evidence>
<dbReference type="PROSITE" id="PS50172">
    <property type="entry name" value="BRCT"/>
    <property type="match status" value="1"/>
</dbReference>
<dbReference type="Pfam" id="PF05406">
    <property type="entry name" value="WGR"/>
    <property type="match status" value="1"/>
</dbReference>
<dbReference type="SMART" id="SM00836">
    <property type="entry name" value="DALR_1"/>
    <property type="match status" value="1"/>
</dbReference>
<keyword evidence="8" id="KW-0863">Zinc-finger</keyword>
<dbReference type="GO" id="GO:0008270">
    <property type="term" value="F:zinc ion binding"/>
    <property type="evidence" value="ECO:0007669"/>
    <property type="project" value="UniProtKB-KW"/>
</dbReference>
<accession>A0AAD5XW75</accession>
<evidence type="ECO:0000256" key="5">
    <source>
        <dbReference type="ARBA" id="ARBA00022723"/>
    </source>
</evidence>
<dbReference type="EMBL" id="JADGJW010000232">
    <property type="protein sequence ID" value="KAJ3221404.1"/>
    <property type="molecule type" value="Genomic_DNA"/>
</dbReference>